<dbReference type="InterPro" id="IPR016181">
    <property type="entry name" value="Acyl_CoA_acyltransferase"/>
</dbReference>
<evidence type="ECO:0000313" key="5">
    <source>
        <dbReference type="Proteomes" id="UP001597519"/>
    </source>
</evidence>
<accession>A0ABW5WWP4</accession>
<protein>
    <submittedName>
        <fullName evidence="4">GNAT family N-acetyltransferase</fullName>
        <ecNumber evidence="4">2.3.-.-</ecNumber>
    </submittedName>
</protein>
<dbReference type="PROSITE" id="PS51186">
    <property type="entry name" value="GNAT"/>
    <property type="match status" value="1"/>
</dbReference>
<sequence>MDFRKAEESDVKEIVRMLADDDLGASREKYEHPLSAEYYDAFSAIQAQKGNEILLAVEGGNVLGCIQLTIIPGLARLGMKRAQIEGVRVDKKYRGRKIGEALFLEAIRIAKDEGCGLVQLTTDKQRPDAYRFYEKLGFTASHEGMKLILKS</sequence>
<comment type="caution">
    <text evidence="4">The sequence shown here is derived from an EMBL/GenBank/DDBJ whole genome shotgun (WGS) entry which is preliminary data.</text>
</comment>
<dbReference type="Pfam" id="PF00583">
    <property type="entry name" value="Acetyltransf_1"/>
    <property type="match status" value="1"/>
</dbReference>
<dbReference type="SUPFAM" id="SSF55729">
    <property type="entry name" value="Acyl-CoA N-acyltransferases (Nat)"/>
    <property type="match status" value="1"/>
</dbReference>
<gene>
    <name evidence="4" type="ORF">ACFSX4_12290</name>
</gene>
<dbReference type="InterPro" id="IPR000182">
    <property type="entry name" value="GNAT_dom"/>
</dbReference>
<dbReference type="PANTHER" id="PTHR43072:SF23">
    <property type="entry name" value="UPF0039 PROTEIN C11D3.02C"/>
    <property type="match status" value="1"/>
</dbReference>
<evidence type="ECO:0000313" key="4">
    <source>
        <dbReference type="EMBL" id="MFD2831245.1"/>
    </source>
</evidence>
<feature type="domain" description="N-acetyltransferase" evidence="3">
    <location>
        <begin position="1"/>
        <end position="151"/>
    </location>
</feature>
<dbReference type="RefSeq" id="WP_377775271.1">
    <property type="nucleotide sequence ID" value="NZ_JBHUOQ010000004.1"/>
</dbReference>
<keyword evidence="2 4" id="KW-0012">Acyltransferase</keyword>
<dbReference type="Proteomes" id="UP001597519">
    <property type="component" value="Unassembled WGS sequence"/>
</dbReference>
<evidence type="ECO:0000256" key="1">
    <source>
        <dbReference type="ARBA" id="ARBA00022679"/>
    </source>
</evidence>
<keyword evidence="1 4" id="KW-0808">Transferase</keyword>
<dbReference type="GO" id="GO:0016746">
    <property type="term" value="F:acyltransferase activity"/>
    <property type="evidence" value="ECO:0007669"/>
    <property type="project" value="UniProtKB-KW"/>
</dbReference>
<evidence type="ECO:0000259" key="3">
    <source>
        <dbReference type="PROSITE" id="PS51186"/>
    </source>
</evidence>
<name>A0ABW5WWP4_9STAP</name>
<organism evidence="4 5">
    <name type="scientific">Corticicoccus populi</name>
    <dbReference type="NCBI Taxonomy" id="1812821"/>
    <lineage>
        <taxon>Bacteria</taxon>
        <taxon>Bacillati</taxon>
        <taxon>Bacillota</taxon>
        <taxon>Bacilli</taxon>
        <taxon>Bacillales</taxon>
        <taxon>Staphylococcaceae</taxon>
        <taxon>Corticicoccus</taxon>
    </lineage>
</organism>
<dbReference type="Gene3D" id="3.40.630.30">
    <property type="match status" value="1"/>
</dbReference>
<reference evidence="5" key="1">
    <citation type="journal article" date="2019" name="Int. J. Syst. Evol. Microbiol.">
        <title>The Global Catalogue of Microorganisms (GCM) 10K type strain sequencing project: providing services to taxonomists for standard genome sequencing and annotation.</title>
        <authorList>
            <consortium name="The Broad Institute Genomics Platform"/>
            <consortium name="The Broad Institute Genome Sequencing Center for Infectious Disease"/>
            <person name="Wu L."/>
            <person name="Ma J."/>
        </authorList>
    </citation>
    <scope>NUCLEOTIDE SEQUENCE [LARGE SCALE GENOMIC DNA]</scope>
    <source>
        <strain evidence="5">KCTC 33575</strain>
    </source>
</reference>
<evidence type="ECO:0000256" key="2">
    <source>
        <dbReference type="ARBA" id="ARBA00023315"/>
    </source>
</evidence>
<dbReference type="EMBL" id="JBHUOQ010000004">
    <property type="protein sequence ID" value="MFD2831245.1"/>
    <property type="molecule type" value="Genomic_DNA"/>
</dbReference>
<keyword evidence="5" id="KW-1185">Reference proteome</keyword>
<proteinExistence type="predicted"/>
<dbReference type="PANTHER" id="PTHR43072">
    <property type="entry name" value="N-ACETYLTRANSFERASE"/>
    <property type="match status" value="1"/>
</dbReference>
<dbReference type="EC" id="2.3.-.-" evidence="4"/>